<dbReference type="SMART" id="SM00421">
    <property type="entry name" value="HTH_LUXR"/>
    <property type="match status" value="1"/>
</dbReference>
<feature type="domain" description="Response regulatory" evidence="7">
    <location>
        <begin position="4"/>
        <end position="122"/>
    </location>
</feature>
<reference evidence="8" key="1">
    <citation type="submission" date="2022-10" db="EMBL/GenBank/DDBJ databases">
        <title>The complete genomes of actinobacterial strains from the NBC collection.</title>
        <authorList>
            <person name="Joergensen T.S."/>
            <person name="Alvarez Arevalo M."/>
            <person name="Sterndorff E.B."/>
            <person name="Faurdal D."/>
            <person name="Vuksanovic O."/>
            <person name="Mourched A.-S."/>
            <person name="Charusanti P."/>
            <person name="Shaw S."/>
            <person name="Blin K."/>
            <person name="Weber T."/>
        </authorList>
    </citation>
    <scope>NUCLEOTIDE SEQUENCE</scope>
    <source>
        <strain evidence="8">NBC_01393</strain>
    </source>
</reference>
<keyword evidence="4" id="KW-0804">Transcription</keyword>
<evidence type="ECO:0000259" key="7">
    <source>
        <dbReference type="PROSITE" id="PS50110"/>
    </source>
</evidence>
<dbReference type="Pfam" id="PF00196">
    <property type="entry name" value="GerE"/>
    <property type="match status" value="1"/>
</dbReference>
<dbReference type="EMBL" id="CP109546">
    <property type="protein sequence ID" value="WTZ09360.1"/>
    <property type="molecule type" value="Genomic_DNA"/>
</dbReference>
<dbReference type="Pfam" id="PF00072">
    <property type="entry name" value="Response_reg"/>
    <property type="match status" value="1"/>
</dbReference>
<dbReference type="InterPro" id="IPR000792">
    <property type="entry name" value="Tscrpt_reg_LuxR_C"/>
</dbReference>
<dbReference type="SMART" id="SM00448">
    <property type="entry name" value="REC"/>
    <property type="match status" value="1"/>
</dbReference>
<dbReference type="SUPFAM" id="SSF52172">
    <property type="entry name" value="CheY-like"/>
    <property type="match status" value="1"/>
</dbReference>
<protein>
    <submittedName>
        <fullName evidence="8">Response regulator transcription factor</fullName>
    </submittedName>
</protein>
<dbReference type="GO" id="GO:0003677">
    <property type="term" value="F:DNA binding"/>
    <property type="evidence" value="ECO:0007669"/>
    <property type="project" value="UniProtKB-KW"/>
</dbReference>
<dbReference type="InterPro" id="IPR001789">
    <property type="entry name" value="Sig_transdc_resp-reg_receiver"/>
</dbReference>
<evidence type="ECO:0000256" key="5">
    <source>
        <dbReference type="PROSITE-ProRule" id="PRU00169"/>
    </source>
</evidence>
<dbReference type="SUPFAM" id="SSF46894">
    <property type="entry name" value="C-terminal effector domain of the bipartite response regulators"/>
    <property type="match status" value="1"/>
</dbReference>
<proteinExistence type="predicted"/>
<keyword evidence="2" id="KW-0805">Transcription regulation</keyword>
<dbReference type="PANTHER" id="PTHR43214:SF24">
    <property type="entry name" value="TRANSCRIPTIONAL REGULATORY PROTEIN NARL-RELATED"/>
    <property type="match status" value="1"/>
</dbReference>
<dbReference type="InterPro" id="IPR039420">
    <property type="entry name" value="WalR-like"/>
</dbReference>
<dbReference type="InterPro" id="IPR011006">
    <property type="entry name" value="CheY-like_superfamily"/>
</dbReference>
<dbReference type="PRINTS" id="PR00038">
    <property type="entry name" value="HTHLUXR"/>
</dbReference>
<dbReference type="PANTHER" id="PTHR43214">
    <property type="entry name" value="TWO-COMPONENT RESPONSE REGULATOR"/>
    <property type="match status" value="1"/>
</dbReference>
<evidence type="ECO:0000256" key="3">
    <source>
        <dbReference type="ARBA" id="ARBA00023125"/>
    </source>
</evidence>
<dbReference type="CDD" id="cd06170">
    <property type="entry name" value="LuxR_C_like"/>
    <property type="match status" value="1"/>
</dbReference>
<dbReference type="AlphaFoldDB" id="A0AAU3HV99"/>
<evidence type="ECO:0000259" key="6">
    <source>
        <dbReference type="PROSITE" id="PS50043"/>
    </source>
</evidence>
<evidence type="ECO:0000313" key="8">
    <source>
        <dbReference type="EMBL" id="WTZ09360.1"/>
    </source>
</evidence>
<sequence>MTIRVVLADDQNLVRAAFAMLVETARDMEVVGQAATGREAVELARTGRADLVVMDIRMPDLDGIEATRLIAADENLAGVRVLVLTTYDTDEHIVEALRAGASGFLVKDTRPAELLDAIRTVAAGDALLSPGPTARLVARFLRAPSAPALAEGGPEGLSEREREVLALVARGLNNTEIAAALGLSPLTAKTHVSRIMGKLGARDRTQLVIVAYESGLVTPGDTGRA</sequence>
<dbReference type="GO" id="GO:0000160">
    <property type="term" value="P:phosphorelay signal transduction system"/>
    <property type="evidence" value="ECO:0007669"/>
    <property type="project" value="InterPro"/>
</dbReference>
<accession>A0AAU3HV99</accession>
<evidence type="ECO:0000256" key="2">
    <source>
        <dbReference type="ARBA" id="ARBA00023015"/>
    </source>
</evidence>
<dbReference type="InterPro" id="IPR058245">
    <property type="entry name" value="NreC/VraR/RcsB-like_REC"/>
</dbReference>
<organism evidence="8">
    <name type="scientific">Streptomyces sp. NBC_01393</name>
    <dbReference type="NCBI Taxonomy" id="2903851"/>
    <lineage>
        <taxon>Bacteria</taxon>
        <taxon>Bacillati</taxon>
        <taxon>Actinomycetota</taxon>
        <taxon>Actinomycetes</taxon>
        <taxon>Kitasatosporales</taxon>
        <taxon>Streptomycetaceae</taxon>
        <taxon>Streptomyces</taxon>
    </lineage>
</organism>
<dbReference type="Gene3D" id="3.40.50.2300">
    <property type="match status" value="1"/>
</dbReference>
<dbReference type="PROSITE" id="PS50110">
    <property type="entry name" value="RESPONSE_REGULATORY"/>
    <property type="match status" value="1"/>
</dbReference>
<feature type="domain" description="HTH luxR-type" evidence="6">
    <location>
        <begin position="150"/>
        <end position="215"/>
    </location>
</feature>
<keyword evidence="1 5" id="KW-0597">Phosphoprotein</keyword>
<feature type="modified residue" description="4-aspartylphosphate" evidence="5">
    <location>
        <position position="55"/>
    </location>
</feature>
<dbReference type="PROSITE" id="PS50043">
    <property type="entry name" value="HTH_LUXR_2"/>
    <property type="match status" value="1"/>
</dbReference>
<name>A0AAU3HV99_9ACTN</name>
<dbReference type="GO" id="GO:0006355">
    <property type="term" value="P:regulation of DNA-templated transcription"/>
    <property type="evidence" value="ECO:0007669"/>
    <property type="project" value="InterPro"/>
</dbReference>
<gene>
    <name evidence="8" type="ORF">OG699_15975</name>
</gene>
<evidence type="ECO:0000256" key="1">
    <source>
        <dbReference type="ARBA" id="ARBA00022553"/>
    </source>
</evidence>
<dbReference type="CDD" id="cd17535">
    <property type="entry name" value="REC_NarL-like"/>
    <property type="match status" value="1"/>
</dbReference>
<keyword evidence="3" id="KW-0238">DNA-binding</keyword>
<dbReference type="InterPro" id="IPR016032">
    <property type="entry name" value="Sig_transdc_resp-reg_C-effctor"/>
</dbReference>
<evidence type="ECO:0000256" key="4">
    <source>
        <dbReference type="ARBA" id="ARBA00023163"/>
    </source>
</evidence>